<feature type="region of interest" description="Disordered" evidence="1">
    <location>
        <begin position="1"/>
        <end position="35"/>
    </location>
</feature>
<keyword evidence="3" id="KW-1185">Reference proteome</keyword>
<name>A0A2P5KDB9_9BURK</name>
<reference evidence="2 3" key="1">
    <citation type="submission" date="2018-01" db="EMBL/GenBank/DDBJ databases">
        <title>Genomic Encyclopedia of Type Strains, Phase III (KMG-III): the genomes of soil and plant-associated and newly described type strains.</title>
        <authorList>
            <person name="Whitman W."/>
        </authorList>
    </citation>
    <scope>NUCLEOTIDE SEQUENCE [LARGE SCALE GENOMIC DNA]</scope>
    <source>
        <strain evidence="2 3">HKI456</strain>
    </source>
</reference>
<evidence type="ECO:0000313" key="2">
    <source>
        <dbReference type="EMBL" id="PPB84692.1"/>
    </source>
</evidence>
<dbReference type="EMBL" id="PRDW01000002">
    <property type="protein sequence ID" value="PPB84692.1"/>
    <property type="molecule type" value="Genomic_DNA"/>
</dbReference>
<dbReference type="AlphaFoldDB" id="A0A2P5KDB9"/>
<sequence>MWQPSRRPDTAPESPCALTDSAAPSPTDGAGPPARLTARMSQLTERLQTLLRQSLKLTCELTCVEHADTLPCGYDPALRANLIISYVLKRWHHDARSGFYKNPSEHADAQLRLLLQ</sequence>
<dbReference type="Gene3D" id="1.10.357.10">
    <property type="entry name" value="Tetracycline Repressor, domain 2"/>
    <property type="match status" value="1"/>
</dbReference>
<protein>
    <submittedName>
        <fullName evidence="2">Uncharacterized protein</fullName>
    </submittedName>
</protein>
<evidence type="ECO:0000313" key="3">
    <source>
        <dbReference type="Proteomes" id="UP000243096"/>
    </source>
</evidence>
<comment type="caution">
    <text evidence="2">The sequence shown here is derived from an EMBL/GenBank/DDBJ whole genome shotgun (WGS) entry which is preliminary data.</text>
</comment>
<gene>
    <name evidence="2" type="ORF">B0O95_10291</name>
</gene>
<proteinExistence type="predicted"/>
<evidence type="ECO:0000256" key="1">
    <source>
        <dbReference type="SAM" id="MobiDB-lite"/>
    </source>
</evidence>
<organism evidence="2 3">
    <name type="scientific">Mycetohabitans endofungorum</name>
    <dbReference type="NCBI Taxonomy" id="417203"/>
    <lineage>
        <taxon>Bacteria</taxon>
        <taxon>Pseudomonadati</taxon>
        <taxon>Pseudomonadota</taxon>
        <taxon>Betaproteobacteria</taxon>
        <taxon>Burkholderiales</taxon>
        <taxon>Burkholderiaceae</taxon>
        <taxon>Mycetohabitans</taxon>
    </lineage>
</organism>
<accession>A0A2P5KDB9</accession>
<dbReference type="Proteomes" id="UP000243096">
    <property type="component" value="Unassembled WGS sequence"/>
</dbReference>
<feature type="compositionally biased region" description="Basic and acidic residues" evidence="1">
    <location>
        <begin position="1"/>
        <end position="10"/>
    </location>
</feature>